<name>A0A7G7G2B9_9BACT</name>
<proteinExistence type="predicted"/>
<sequence length="27" mass="3070">MAKRLHIPLGTVKTRTRKVLLVLKALL</sequence>
<dbReference type="Proteomes" id="UP000515237">
    <property type="component" value="Plasmid unnamed1"/>
</dbReference>
<dbReference type="KEGG" id="aswu:HUW51_00350"/>
<accession>A0A7G7G2B9</accession>
<geneLocation type="plasmid" evidence="1 2">
    <name>unnamed1</name>
</geneLocation>
<dbReference type="AlphaFoldDB" id="A0A7G7G2B9"/>
<organism evidence="1 2">
    <name type="scientific">Adhaeribacter swui</name>
    <dbReference type="NCBI Taxonomy" id="2086471"/>
    <lineage>
        <taxon>Bacteria</taxon>
        <taxon>Pseudomonadati</taxon>
        <taxon>Bacteroidota</taxon>
        <taxon>Cytophagia</taxon>
        <taxon>Cytophagales</taxon>
        <taxon>Hymenobacteraceae</taxon>
        <taxon>Adhaeribacter</taxon>
    </lineage>
</organism>
<gene>
    <name evidence="1" type="ORF">HUW51_00350</name>
</gene>
<keyword evidence="2" id="KW-1185">Reference proteome</keyword>
<dbReference type="EMBL" id="CP055154">
    <property type="protein sequence ID" value="QNF31303.1"/>
    <property type="molecule type" value="Genomic_DNA"/>
</dbReference>
<evidence type="ECO:0000313" key="2">
    <source>
        <dbReference type="Proteomes" id="UP000515237"/>
    </source>
</evidence>
<reference evidence="1 2" key="1">
    <citation type="journal article" date="2018" name="Int. J. Syst. Evol. Microbiol.">
        <title>Adhaeribacter swui sp. nov., isolated from wet mud.</title>
        <authorList>
            <person name="Kim D.U."/>
            <person name="Kim K.W."/>
            <person name="Kang M.S."/>
            <person name="Kim J.Y."/>
            <person name="Jang J.H."/>
            <person name="Kim M.K."/>
        </authorList>
    </citation>
    <scope>NUCLEOTIDE SEQUENCE [LARGE SCALE GENOMIC DNA]</scope>
    <source>
        <strain evidence="1 2">KCTC 52873</strain>
        <plasmid evidence="1">unnamed1</plasmid>
    </source>
</reference>
<keyword evidence="1" id="KW-0614">Plasmid</keyword>
<evidence type="ECO:0000313" key="1">
    <source>
        <dbReference type="EMBL" id="QNF31303.1"/>
    </source>
</evidence>
<protein>
    <submittedName>
        <fullName evidence="1">Uncharacterized protein</fullName>
    </submittedName>
</protein>